<dbReference type="Proteomes" id="UP001281761">
    <property type="component" value="Unassembled WGS sequence"/>
</dbReference>
<evidence type="ECO:0000256" key="2">
    <source>
        <dbReference type="SAM" id="SignalP"/>
    </source>
</evidence>
<sequence length="155" mass="17753">MILTIVCALIPYISGEYVNIFAKCTSVLKSFDDRIDGKNQTITTYEGIVNFFTVDCYTFPDFVYKGTKNPKNRQELCKFIWEDLEKKIPKTFKDMKIVQEKAWTGCNALKNEPRTLDHVFGAVFGIATVAVLVVIVGTFVVRAIMKARRNKRHNM</sequence>
<protein>
    <submittedName>
        <fullName evidence="3">Uncharacterized protein</fullName>
    </submittedName>
</protein>
<keyword evidence="1" id="KW-1133">Transmembrane helix</keyword>
<dbReference type="EMBL" id="JARBJD010000107">
    <property type="protein sequence ID" value="KAK2952147.1"/>
    <property type="molecule type" value="Genomic_DNA"/>
</dbReference>
<accession>A0ABQ9XI85</accession>
<feature type="transmembrane region" description="Helical" evidence="1">
    <location>
        <begin position="119"/>
        <end position="145"/>
    </location>
</feature>
<evidence type="ECO:0000313" key="4">
    <source>
        <dbReference type="Proteomes" id="UP001281761"/>
    </source>
</evidence>
<keyword evidence="2" id="KW-0732">Signal</keyword>
<reference evidence="3 4" key="1">
    <citation type="journal article" date="2022" name="bioRxiv">
        <title>Genomics of Preaxostyla Flagellates Illuminates Evolutionary Transitions and the Path Towards Mitochondrial Loss.</title>
        <authorList>
            <person name="Novak L.V.F."/>
            <person name="Treitli S.C."/>
            <person name="Pyrih J."/>
            <person name="Halakuc P."/>
            <person name="Pipaliya S.V."/>
            <person name="Vacek V."/>
            <person name="Brzon O."/>
            <person name="Soukal P."/>
            <person name="Eme L."/>
            <person name="Dacks J.B."/>
            <person name="Karnkowska A."/>
            <person name="Elias M."/>
            <person name="Hampl V."/>
        </authorList>
    </citation>
    <scope>NUCLEOTIDE SEQUENCE [LARGE SCALE GENOMIC DNA]</scope>
    <source>
        <strain evidence="3">NAU3</strain>
        <tissue evidence="3">Gut</tissue>
    </source>
</reference>
<comment type="caution">
    <text evidence="3">The sequence shown here is derived from an EMBL/GenBank/DDBJ whole genome shotgun (WGS) entry which is preliminary data.</text>
</comment>
<name>A0ABQ9XI85_9EUKA</name>
<organism evidence="3 4">
    <name type="scientific">Blattamonas nauphoetae</name>
    <dbReference type="NCBI Taxonomy" id="2049346"/>
    <lineage>
        <taxon>Eukaryota</taxon>
        <taxon>Metamonada</taxon>
        <taxon>Preaxostyla</taxon>
        <taxon>Oxymonadida</taxon>
        <taxon>Blattamonas</taxon>
    </lineage>
</organism>
<keyword evidence="1" id="KW-0472">Membrane</keyword>
<evidence type="ECO:0000256" key="1">
    <source>
        <dbReference type="SAM" id="Phobius"/>
    </source>
</evidence>
<feature type="chain" id="PRO_5047367743" evidence="2">
    <location>
        <begin position="16"/>
        <end position="155"/>
    </location>
</feature>
<feature type="signal peptide" evidence="2">
    <location>
        <begin position="1"/>
        <end position="15"/>
    </location>
</feature>
<keyword evidence="1" id="KW-0812">Transmembrane</keyword>
<proteinExistence type="predicted"/>
<gene>
    <name evidence="3" type="ORF">BLNAU_12850</name>
</gene>
<evidence type="ECO:0000313" key="3">
    <source>
        <dbReference type="EMBL" id="KAK2952147.1"/>
    </source>
</evidence>
<keyword evidence="4" id="KW-1185">Reference proteome</keyword>